<dbReference type="ExpressionAtlas" id="A0A1D6P5T9">
    <property type="expression patterns" value="baseline and differential"/>
</dbReference>
<name>A0A1D6P5T9_MAIZE</name>
<feature type="region of interest" description="Disordered" evidence="1">
    <location>
        <begin position="212"/>
        <end position="238"/>
    </location>
</feature>
<dbReference type="InParanoid" id="A0A1D6P5T9"/>
<reference evidence="2" key="1">
    <citation type="submission" date="2015-12" db="EMBL/GenBank/DDBJ databases">
        <title>Update maize B73 reference genome by single molecule sequencing technologies.</title>
        <authorList>
            <consortium name="Maize Genome Sequencing Project"/>
            <person name="Ware D."/>
        </authorList>
    </citation>
    <scope>NUCLEOTIDE SEQUENCE</scope>
    <source>
        <tissue evidence="2">Seedling</tissue>
    </source>
</reference>
<dbReference type="PANTHER" id="PTHR46992:SF1">
    <property type="entry name" value="GYF DOMAIN-CONTAINING PROTEIN"/>
    <property type="match status" value="1"/>
</dbReference>
<gene>
    <name evidence="2" type="ORF">ZEAMMB73_Zm00001d046991</name>
</gene>
<evidence type="ECO:0000256" key="1">
    <source>
        <dbReference type="SAM" id="MobiDB-lite"/>
    </source>
</evidence>
<dbReference type="PANTHER" id="PTHR46992">
    <property type="entry name" value="GYF DOMAIN-CONTAINING PROTEIN"/>
    <property type="match status" value="1"/>
</dbReference>
<accession>A0A1D6P5T9</accession>
<dbReference type="AlphaFoldDB" id="A0A1D6P5T9"/>
<evidence type="ECO:0000313" key="2">
    <source>
        <dbReference type="EMBL" id="AQL05302.1"/>
    </source>
</evidence>
<dbReference type="EMBL" id="CM000785">
    <property type="protein sequence ID" value="AQL05302.1"/>
    <property type="molecule type" value="Genomic_DNA"/>
</dbReference>
<proteinExistence type="predicted"/>
<feature type="compositionally biased region" description="Basic residues" evidence="1">
    <location>
        <begin position="223"/>
        <end position="233"/>
    </location>
</feature>
<dbReference type="STRING" id="4577.A0A1D6P5T9"/>
<organism evidence="2">
    <name type="scientific">Zea mays</name>
    <name type="common">Maize</name>
    <dbReference type="NCBI Taxonomy" id="4577"/>
    <lineage>
        <taxon>Eukaryota</taxon>
        <taxon>Viridiplantae</taxon>
        <taxon>Streptophyta</taxon>
        <taxon>Embryophyta</taxon>
        <taxon>Tracheophyta</taxon>
        <taxon>Spermatophyta</taxon>
        <taxon>Magnoliopsida</taxon>
        <taxon>Liliopsida</taxon>
        <taxon>Poales</taxon>
        <taxon>Poaceae</taxon>
        <taxon>PACMAD clade</taxon>
        <taxon>Panicoideae</taxon>
        <taxon>Andropogonodae</taxon>
        <taxon>Andropogoneae</taxon>
        <taxon>Tripsacinae</taxon>
        <taxon>Zea</taxon>
    </lineage>
</organism>
<sequence length="311" mass="32140">MPRVFPGGDSRGLPSSPSCGITVTAALDARSAKLVAMIGGEYPGGGSRGWWGARSVNLARAGCRGRKGGVGGGLGSIWGSRGRKGTRQRDWWRAGSRLVGARARYRDLGINSFHLHTGATVLSSQHSTTSQSVSADLSVIRLKKAGLASFDENKMESGLASVAQGMEGCVISNKEMGAYGMPSATNNPDASGQSFSEALKSSRKHLLQYDAFESADGGPGGKGAKKKTKKSKEHRIGGGGQCHVAAGMMRHGKGGKCRALCCGASRLSVSSSASCSILSSREQPSSGRRNPAPSYAAATIPMLPIQLLSSG</sequence>
<protein>
    <submittedName>
        <fullName evidence="2">Uncharacterized protein</fullName>
    </submittedName>
</protein>